<dbReference type="Proteomes" id="UP000727490">
    <property type="component" value="Unassembled WGS sequence"/>
</dbReference>
<dbReference type="SUPFAM" id="SSF49464">
    <property type="entry name" value="Carboxypeptidase regulatory domain-like"/>
    <property type="match status" value="1"/>
</dbReference>
<evidence type="ECO:0008006" key="3">
    <source>
        <dbReference type="Google" id="ProtNLM"/>
    </source>
</evidence>
<accession>A0A951J541</accession>
<organism evidence="1 2">
    <name type="scientific">Arthrospiribacter ruber</name>
    <dbReference type="NCBI Taxonomy" id="2487934"/>
    <lineage>
        <taxon>Bacteria</taxon>
        <taxon>Pseudomonadati</taxon>
        <taxon>Bacteroidota</taxon>
        <taxon>Cytophagia</taxon>
        <taxon>Cytophagales</taxon>
        <taxon>Cyclobacteriaceae</taxon>
        <taxon>Arthrospiribacter</taxon>
    </lineage>
</organism>
<dbReference type="InterPro" id="IPR008969">
    <property type="entry name" value="CarboxyPept-like_regulatory"/>
</dbReference>
<protein>
    <recommendedName>
        <fullName evidence="3">Carboxypeptidase-like regulatory domain-containing protein</fullName>
    </recommendedName>
</protein>
<sequence>MGEKVFLIISLFIFSLSGHCQSMLTGQILSGKTQEGIPFSHIYISEFPEFIAISNEDGRFVLRIPQGAEQISISHINYRKLTLSLEEFKKQAVIYLEENEQSLGEVTVEFFTPKSLMEKVIENKWYLNFTKYPRSNFSTGSISERLTMYFISQEIPSDLQFFPASSLVRPFVSDFASDFNDEFWEDENFIPLPQWIIENLK</sequence>
<evidence type="ECO:0000313" key="1">
    <source>
        <dbReference type="EMBL" id="MBW3469863.1"/>
    </source>
</evidence>
<reference evidence="1 2" key="1">
    <citation type="journal article" date="2020" name="Syst. Appl. Microbiol.">
        <title>Arthrospiribacter ruber gen. nov., sp. nov., a novel bacterium isolated from Arthrospira cultures.</title>
        <authorList>
            <person name="Waleron M."/>
            <person name="Misztak A."/>
            <person name="Waleron M.M."/>
            <person name="Furmaniak M."/>
            <person name="Mrozik A."/>
            <person name="Waleron K."/>
        </authorList>
    </citation>
    <scope>NUCLEOTIDE SEQUENCE [LARGE SCALE GENOMIC DNA]</scope>
    <source>
        <strain evidence="1 2">DPMB0001</strain>
    </source>
</reference>
<proteinExistence type="predicted"/>
<dbReference type="EMBL" id="RPHB01000010">
    <property type="protein sequence ID" value="MBW3469863.1"/>
    <property type="molecule type" value="Genomic_DNA"/>
</dbReference>
<comment type="caution">
    <text evidence="1">The sequence shown here is derived from an EMBL/GenBank/DDBJ whole genome shotgun (WGS) entry which is preliminary data.</text>
</comment>
<dbReference type="Pfam" id="PF13715">
    <property type="entry name" value="CarbopepD_reg_2"/>
    <property type="match status" value="1"/>
</dbReference>
<dbReference type="AlphaFoldDB" id="A0A951J541"/>
<keyword evidence="2" id="KW-1185">Reference proteome</keyword>
<evidence type="ECO:0000313" key="2">
    <source>
        <dbReference type="Proteomes" id="UP000727490"/>
    </source>
</evidence>
<name>A0A951J541_9BACT</name>
<gene>
    <name evidence="1" type="ORF">EGN73_18875</name>
</gene>